<dbReference type="GO" id="GO:0008448">
    <property type="term" value="F:N-acetylglucosamine-6-phosphate deacetylase activity"/>
    <property type="evidence" value="ECO:0007669"/>
    <property type="project" value="UniProtKB-EC"/>
</dbReference>
<evidence type="ECO:0000256" key="3">
    <source>
        <dbReference type="ARBA" id="ARBA00022801"/>
    </source>
</evidence>
<feature type="domain" description="Amidohydrolase-related" evidence="6">
    <location>
        <begin position="49"/>
        <end position="372"/>
    </location>
</feature>
<evidence type="ECO:0000313" key="7">
    <source>
        <dbReference type="EMBL" id="USQ76992.1"/>
    </source>
</evidence>
<dbReference type="PANTHER" id="PTHR11113">
    <property type="entry name" value="N-ACETYLGLUCOSAMINE-6-PHOSPHATE DEACETYLASE"/>
    <property type="match status" value="1"/>
</dbReference>
<dbReference type="Pfam" id="PF01979">
    <property type="entry name" value="Amidohydro_1"/>
    <property type="match status" value="1"/>
</dbReference>
<proteinExistence type="inferred from homology"/>
<dbReference type="Proteomes" id="UP001056535">
    <property type="component" value="Chromosome"/>
</dbReference>
<accession>A0ABY4YLG6</accession>
<dbReference type="InterPro" id="IPR032466">
    <property type="entry name" value="Metal_Hydrolase"/>
</dbReference>
<organism evidence="7 8">
    <name type="scientific">Ornithinimicrobium cryptoxanthini</name>
    <dbReference type="NCBI Taxonomy" id="2934161"/>
    <lineage>
        <taxon>Bacteria</taxon>
        <taxon>Bacillati</taxon>
        <taxon>Actinomycetota</taxon>
        <taxon>Actinomycetes</taxon>
        <taxon>Micrococcales</taxon>
        <taxon>Ornithinimicrobiaceae</taxon>
        <taxon>Ornithinimicrobium</taxon>
    </lineage>
</organism>
<evidence type="ECO:0000256" key="5">
    <source>
        <dbReference type="PIRNR" id="PIRNR038994"/>
    </source>
</evidence>
<dbReference type="SUPFAM" id="SSF51338">
    <property type="entry name" value="Composite domain of metallo-dependent hydrolases"/>
    <property type="match status" value="1"/>
</dbReference>
<evidence type="ECO:0000256" key="2">
    <source>
        <dbReference type="ARBA" id="ARBA00022723"/>
    </source>
</evidence>
<dbReference type="Gene3D" id="2.30.40.10">
    <property type="entry name" value="Urease, subunit C, domain 1"/>
    <property type="match status" value="1"/>
</dbReference>
<dbReference type="InterPro" id="IPR011059">
    <property type="entry name" value="Metal-dep_hydrolase_composite"/>
</dbReference>
<name>A0ABY4YLG6_9MICO</name>
<dbReference type="NCBIfam" id="TIGR00221">
    <property type="entry name" value="nagA"/>
    <property type="match status" value="1"/>
</dbReference>
<comment type="similarity">
    <text evidence="1 5">Belongs to the metallo-dependent hydrolases superfamily. NagA family.</text>
</comment>
<evidence type="ECO:0000259" key="6">
    <source>
        <dbReference type="Pfam" id="PF01979"/>
    </source>
</evidence>
<evidence type="ECO:0000256" key="1">
    <source>
        <dbReference type="ARBA" id="ARBA00010716"/>
    </source>
</evidence>
<evidence type="ECO:0000313" key="8">
    <source>
        <dbReference type="Proteomes" id="UP001056535"/>
    </source>
</evidence>
<dbReference type="RefSeq" id="WP_252621694.1">
    <property type="nucleotide sequence ID" value="NZ_CP099490.1"/>
</dbReference>
<reference evidence="7" key="1">
    <citation type="submission" date="2022-06" db="EMBL/GenBank/DDBJ databases">
        <title>Ornithinimicrobium JY.X270.</title>
        <authorList>
            <person name="Huang Y."/>
        </authorList>
    </citation>
    <scope>NUCLEOTIDE SEQUENCE</scope>
    <source>
        <strain evidence="7">JY.X270</strain>
    </source>
</reference>
<dbReference type="InterPro" id="IPR006680">
    <property type="entry name" value="Amidohydro-rel"/>
</dbReference>
<keyword evidence="3 5" id="KW-0378">Hydrolase</keyword>
<keyword evidence="8" id="KW-1185">Reference proteome</keyword>
<gene>
    <name evidence="7" type="primary">nagA</name>
    <name evidence="7" type="ORF">NF557_03470</name>
</gene>
<dbReference type="InterPro" id="IPR003764">
    <property type="entry name" value="GlcNAc_6-P_deAcase"/>
</dbReference>
<sequence length="374" mass="38554">MEPVQLLRAARVITPDRELADGWVAVRGDRIVEVGQGSAPQDADVTYAVLVPGLVDIHNHGGGGAAFTDGSEAALRARDAHLGRGTTTLVASLVTDSVEVLLEQVRALTPLVHSGDLAGIHLEGPWLAPRWRGAHPSGLLADPDAADVAALADAAGDALVMVTLAPERPGALEAIGLLTGRGVRVAVGHTDATYDQTRAAIGAGASMATHLYNAARPHHHREPGPSVALLEDPRVFIESIVDGVHLHPAVVRATAEAAGRRWVLVTDAMAAALMGDGSYELGTVGVEVVQGVARLSEDGALAGSTLSLDRAVRTAVGCGVPLLEAVHAATAAPAAAMGWGDVGRLEPGCRADLVALDDDLGVRAVVRHGRWVIR</sequence>
<dbReference type="SUPFAM" id="SSF51556">
    <property type="entry name" value="Metallo-dependent hydrolases"/>
    <property type="match status" value="1"/>
</dbReference>
<dbReference type="Gene3D" id="3.20.20.140">
    <property type="entry name" value="Metal-dependent hydrolases"/>
    <property type="match status" value="1"/>
</dbReference>
<keyword evidence="2" id="KW-0479">Metal-binding</keyword>
<keyword evidence="4 5" id="KW-0119">Carbohydrate metabolism</keyword>
<protein>
    <submittedName>
        <fullName evidence="7">N-acetylglucosamine-6-phosphate deacetylase</fullName>
        <ecNumber evidence="7">3.5.1.25</ecNumber>
    </submittedName>
</protein>
<dbReference type="PIRSF" id="PIRSF038994">
    <property type="entry name" value="NagA"/>
    <property type="match status" value="1"/>
</dbReference>
<dbReference type="EMBL" id="CP099490">
    <property type="protein sequence ID" value="USQ76992.1"/>
    <property type="molecule type" value="Genomic_DNA"/>
</dbReference>
<dbReference type="EC" id="3.5.1.25" evidence="7"/>
<evidence type="ECO:0000256" key="4">
    <source>
        <dbReference type="ARBA" id="ARBA00023277"/>
    </source>
</evidence>
<dbReference type="PANTHER" id="PTHR11113:SF14">
    <property type="entry name" value="N-ACETYLGLUCOSAMINE-6-PHOSPHATE DEACETYLASE"/>
    <property type="match status" value="1"/>
</dbReference>